<evidence type="ECO:0000256" key="1">
    <source>
        <dbReference type="SAM" id="MobiDB-lite"/>
    </source>
</evidence>
<feature type="compositionally biased region" description="Basic and acidic residues" evidence="1">
    <location>
        <begin position="229"/>
        <end position="244"/>
    </location>
</feature>
<reference evidence="2" key="1">
    <citation type="submission" date="2021-03" db="EMBL/GenBank/DDBJ databases">
        <title>Comparative genomics and phylogenomic investigation of the class Geoglossomycetes provide insights into ecological specialization and systematics.</title>
        <authorList>
            <person name="Melie T."/>
            <person name="Pirro S."/>
            <person name="Miller A.N."/>
            <person name="Quandt A."/>
        </authorList>
    </citation>
    <scope>NUCLEOTIDE SEQUENCE</scope>
    <source>
        <strain evidence="2">CAQ_001_2017</strain>
    </source>
</reference>
<dbReference type="EMBL" id="JAGHQM010000166">
    <property type="protein sequence ID" value="KAH0564871.1"/>
    <property type="molecule type" value="Genomic_DNA"/>
</dbReference>
<feature type="compositionally biased region" description="Gly residues" evidence="1">
    <location>
        <begin position="135"/>
        <end position="144"/>
    </location>
</feature>
<evidence type="ECO:0000313" key="3">
    <source>
        <dbReference type="Proteomes" id="UP000750711"/>
    </source>
</evidence>
<keyword evidence="3" id="KW-1185">Reference proteome</keyword>
<gene>
    <name evidence="2" type="ORF">GP486_001740</name>
</gene>
<name>A0A9P8RSE6_9PEZI</name>
<feature type="region of interest" description="Disordered" evidence="1">
    <location>
        <begin position="74"/>
        <end position="151"/>
    </location>
</feature>
<feature type="region of interest" description="Disordered" evidence="1">
    <location>
        <begin position="220"/>
        <end position="261"/>
    </location>
</feature>
<dbReference type="Proteomes" id="UP000750711">
    <property type="component" value="Unassembled WGS sequence"/>
</dbReference>
<organism evidence="2 3">
    <name type="scientific">Trichoglossum hirsutum</name>
    <dbReference type="NCBI Taxonomy" id="265104"/>
    <lineage>
        <taxon>Eukaryota</taxon>
        <taxon>Fungi</taxon>
        <taxon>Dikarya</taxon>
        <taxon>Ascomycota</taxon>
        <taxon>Pezizomycotina</taxon>
        <taxon>Geoglossomycetes</taxon>
        <taxon>Geoglossales</taxon>
        <taxon>Geoglossaceae</taxon>
        <taxon>Trichoglossum</taxon>
    </lineage>
</organism>
<comment type="caution">
    <text evidence="2">The sequence shown here is derived from an EMBL/GenBank/DDBJ whole genome shotgun (WGS) entry which is preliminary data.</text>
</comment>
<sequence>MSLTQDVIAFHDWISQRTRPNLGSQLPEGISIQSWVSQKIKELNLQPQSPVDPIASPAWDSPCTAVQDCGPLPLYGHNKHRNSKTTDAPNPPYSQEKPLFPSASDGAVHTQRRQSQQSRLSNASTLVCDDNGDVGTNGTGGGGKLQTSGTRRRKFSGTAACQQAGIDAAAYPAEGLAEWKRRTQDRAARRSPGDKLGEAQDTLEMERQIFLRLAALENKSALGPPPRMRKADLEGHRRDAEEALRMSAGPQVLWARPPPRD</sequence>
<accession>A0A9P8RSE6</accession>
<evidence type="ECO:0000313" key="2">
    <source>
        <dbReference type="EMBL" id="KAH0564871.1"/>
    </source>
</evidence>
<dbReference type="AlphaFoldDB" id="A0A9P8RSE6"/>
<proteinExistence type="predicted"/>
<protein>
    <submittedName>
        <fullName evidence="2">Uncharacterized protein</fullName>
    </submittedName>
</protein>